<evidence type="ECO:0000256" key="4">
    <source>
        <dbReference type="RuleBase" id="RU362030"/>
    </source>
</evidence>
<accession>A0A7G8BHM0</accession>
<comment type="function">
    <text evidence="4">Exhibits S-adenosyl-L-methionine-dependent methyltransferase activity.</text>
</comment>
<reference evidence="5 6" key="1">
    <citation type="submission" date="2020-08" db="EMBL/GenBank/DDBJ databases">
        <title>Edaphobacter telluris sp. nov. and Acidobacterium dinghuensis sp. nov., two acidobacteria isolated from forest soil.</title>
        <authorList>
            <person name="Fu J."/>
            <person name="Qiu L."/>
        </authorList>
    </citation>
    <scope>NUCLEOTIDE SEQUENCE [LARGE SCALE GENOMIC DNA]</scope>
    <source>
        <strain evidence="5">4Y35</strain>
    </source>
</reference>
<evidence type="ECO:0000256" key="2">
    <source>
        <dbReference type="ARBA" id="ARBA00022603"/>
    </source>
</evidence>
<dbReference type="Pfam" id="PF04072">
    <property type="entry name" value="LCM"/>
    <property type="match status" value="1"/>
</dbReference>
<dbReference type="NCBIfam" id="TIGR00027">
    <property type="entry name" value="mthyl_TIGR00027"/>
    <property type="match status" value="1"/>
</dbReference>
<gene>
    <name evidence="5" type="ORF">H7849_24030</name>
</gene>
<name>A0A7G8BHM0_9BACT</name>
<dbReference type="PANTHER" id="PTHR43619:SF2">
    <property type="entry name" value="S-ADENOSYL-L-METHIONINE-DEPENDENT METHYLTRANSFERASES SUPERFAMILY PROTEIN"/>
    <property type="match status" value="1"/>
</dbReference>
<evidence type="ECO:0000256" key="3">
    <source>
        <dbReference type="ARBA" id="ARBA00022679"/>
    </source>
</evidence>
<dbReference type="Gene3D" id="3.40.50.150">
    <property type="entry name" value="Vaccinia Virus protein VP39"/>
    <property type="match status" value="1"/>
</dbReference>
<dbReference type="SUPFAM" id="SSF53335">
    <property type="entry name" value="S-adenosyl-L-methionine-dependent methyltransferases"/>
    <property type="match status" value="1"/>
</dbReference>
<dbReference type="AlphaFoldDB" id="A0A7G8BHM0"/>
<evidence type="ECO:0000313" key="6">
    <source>
        <dbReference type="Proteomes" id="UP000515312"/>
    </source>
</evidence>
<dbReference type="InterPro" id="IPR007213">
    <property type="entry name" value="Ppm1/Ppm2/Tcmp"/>
</dbReference>
<dbReference type="GO" id="GO:0032259">
    <property type="term" value="P:methylation"/>
    <property type="evidence" value="ECO:0007669"/>
    <property type="project" value="UniProtKB-KW"/>
</dbReference>
<dbReference type="RefSeq" id="WP_186742997.1">
    <property type="nucleotide sequence ID" value="NZ_CP060394.1"/>
</dbReference>
<dbReference type="KEGG" id="adin:H7849_24030"/>
<dbReference type="EC" id="2.1.1.-" evidence="4"/>
<keyword evidence="3 5" id="KW-0808">Transferase</keyword>
<dbReference type="InterPro" id="IPR029063">
    <property type="entry name" value="SAM-dependent_MTases_sf"/>
</dbReference>
<keyword evidence="4" id="KW-0949">S-adenosyl-L-methionine</keyword>
<dbReference type="InterPro" id="IPR011610">
    <property type="entry name" value="SAM_mthyl_Trfase_ML2640-like"/>
</dbReference>
<dbReference type="GO" id="GO:0008168">
    <property type="term" value="F:methyltransferase activity"/>
    <property type="evidence" value="ECO:0007669"/>
    <property type="project" value="UniProtKB-UniRule"/>
</dbReference>
<dbReference type="PANTHER" id="PTHR43619">
    <property type="entry name" value="S-ADENOSYL-L-METHIONINE-DEPENDENT METHYLTRANSFERASE YKTD-RELATED"/>
    <property type="match status" value="1"/>
</dbReference>
<keyword evidence="2 4" id="KW-0489">Methyltransferase</keyword>
<sequence length="283" mass="31935">MQEGNPSKTAFGVARRRAAHQILDQQPLVLTDPIAVPILGPQTAASIRAEAEKHNHPFSLAMRAFMVARSRYAEDQLRTAITTGVRQYVILGAGLDTFAYRNLNHELKVFEVDHPATQEWKRYLLAQAVIEVPPSLTFVPVDFEKHTLTDGLAQARFDFAKPAFFSWLGVTPYLTLEAFRATIHAIAAMPQGSGVTFEYTVERSLLSFREKMAFDVIAERVAKAGEPFQLFFSPDAMQQELSSAGFTRIEELTSDEINERYFRDRRDSLKLQGNVARLITAWR</sequence>
<comment type="similarity">
    <text evidence="1 4">Belongs to the UPF0677 family.</text>
</comment>
<evidence type="ECO:0000256" key="1">
    <source>
        <dbReference type="ARBA" id="ARBA00008138"/>
    </source>
</evidence>
<organism evidence="5 6">
    <name type="scientific">Alloacidobacterium dinghuense</name>
    <dbReference type="NCBI Taxonomy" id="2763107"/>
    <lineage>
        <taxon>Bacteria</taxon>
        <taxon>Pseudomonadati</taxon>
        <taxon>Acidobacteriota</taxon>
        <taxon>Terriglobia</taxon>
        <taxon>Terriglobales</taxon>
        <taxon>Acidobacteriaceae</taxon>
        <taxon>Alloacidobacterium</taxon>
    </lineage>
</organism>
<evidence type="ECO:0000313" key="5">
    <source>
        <dbReference type="EMBL" id="QNI32040.1"/>
    </source>
</evidence>
<proteinExistence type="inferred from homology"/>
<dbReference type="EMBL" id="CP060394">
    <property type="protein sequence ID" value="QNI32040.1"/>
    <property type="molecule type" value="Genomic_DNA"/>
</dbReference>
<protein>
    <recommendedName>
        <fullName evidence="4">S-adenosyl-L-methionine-dependent methyltransferase</fullName>
        <ecNumber evidence="4">2.1.1.-</ecNumber>
    </recommendedName>
</protein>
<dbReference type="Proteomes" id="UP000515312">
    <property type="component" value="Chromosome"/>
</dbReference>
<keyword evidence="6" id="KW-1185">Reference proteome</keyword>